<dbReference type="GO" id="GO:0019062">
    <property type="term" value="P:virion attachment to host cell"/>
    <property type="evidence" value="ECO:0007669"/>
    <property type="project" value="UniProtKB-KW"/>
</dbReference>
<name>B2CWH8_9POXV</name>
<protein>
    <submittedName>
        <fullName evidence="12">M71L</fullName>
    </submittedName>
</protein>
<keyword evidence="9 11" id="KW-0472">Membrane</keyword>
<keyword evidence="10" id="KW-1160">Virus entry into host cell</keyword>
<dbReference type="Proteomes" id="UP000160630">
    <property type="component" value="Segment"/>
</dbReference>
<keyword evidence="6" id="KW-0261">Viral envelope protein</keyword>
<keyword evidence="2" id="KW-0945">Host-virus interaction</keyword>
<evidence type="ECO:0000256" key="5">
    <source>
        <dbReference type="ARBA" id="ARBA00022844"/>
    </source>
</evidence>
<evidence type="ECO:0000313" key="12">
    <source>
        <dbReference type="EMBL" id="ACB28694.1"/>
    </source>
</evidence>
<keyword evidence="4" id="KW-1161">Viral attachment to host cell</keyword>
<dbReference type="GO" id="GO:0055036">
    <property type="term" value="C:virion membrane"/>
    <property type="evidence" value="ECO:0007669"/>
    <property type="project" value="UniProtKB-SubCell"/>
</dbReference>
<sequence>MASPSKTVGVSVYVIPVTERDPFEVIPDVKEEGKRFAEVSDVKKDAKAGGINDPTKVSFYYNYYVWRKVERSGGVDNFKDYFSGLCNLLCTSESRNSMARHFSLWEEYVNTPVKDPNSAYIVVLEDDTTLLDLTTIHKTITSMVEKNIDILQLRETLHNSNARNILYQGASESMHSYTGGYDFSLSAYIIKISAATRIVEEIIRTKGISTTLSYEMYKMERALQINRQVLNEASAYVQHNTLYVSNKRVNEMKHGLWNRVSQWMSGKFPNIAYFLSHPVVSFFGLFDITILGVSIVLFIILLLVFGINSKLLWFLAGTLITYIV</sequence>
<evidence type="ECO:0000256" key="3">
    <source>
        <dbReference type="ARBA" id="ARBA00022692"/>
    </source>
</evidence>
<evidence type="ECO:0000256" key="6">
    <source>
        <dbReference type="ARBA" id="ARBA00022879"/>
    </source>
</evidence>
<evidence type="ECO:0000256" key="4">
    <source>
        <dbReference type="ARBA" id="ARBA00022804"/>
    </source>
</evidence>
<keyword evidence="5" id="KW-0946">Virion</keyword>
<keyword evidence="7" id="KW-0426">Late protein</keyword>
<evidence type="ECO:0000256" key="1">
    <source>
        <dbReference type="ARBA" id="ARBA00004381"/>
    </source>
</evidence>
<dbReference type="EMBL" id="EU552530">
    <property type="protein sequence ID" value="ACB28694.1"/>
    <property type="molecule type" value="Genomic_DNA"/>
</dbReference>
<accession>B2CWH8</accession>
<dbReference type="InterPro" id="IPR004900">
    <property type="entry name" value="Poxvirus_P35"/>
</dbReference>
<dbReference type="Pfam" id="PF03213">
    <property type="entry name" value="Pox_P35"/>
    <property type="match status" value="1"/>
</dbReference>
<comment type="subcellular location">
    <subcellularLocation>
        <location evidence="1">Virion membrane</location>
        <topology evidence="1">Single-pass membrane protein</topology>
    </subcellularLocation>
</comment>
<evidence type="ECO:0000256" key="8">
    <source>
        <dbReference type="ARBA" id="ARBA00022989"/>
    </source>
</evidence>
<gene>
    <name evidence="12" type="ORF">m071L</name>
</gene>
<keyword evidence="3 11" id="KW-0812">Transmembrane</keyword>
<dbReference type="GO" id="GO:0019031">
    <property type="term" value="C:viral envelope"/>
    <property type="evidence" value="ECO:0007669"/>
    <property type="project" value="UniProtKB-KW"/>
</dbReference>
<dbReference type="GO" id="GO:0046718">
    <property type="term" value="P:symbiont entry into host cell"/>
    <property type="evidence" value="ECO:0007669"/>
    <property type="project" value="UniProtKB-KW"/>
</dbReference>
<feature type="transmembrane region" description="Helical" evidence="11">
    <location>
        <begin position="279"/>
        <end position="305"/>
    </location>
</feature>
<evidence type="ECO:0000313" key="13">
    <source>
        <dbReference type="Proteomes" id="UP000160630"/>
    </source>
</evidence>
<evidence type="ECO:0000256" key="10">
    <source>
        <dbReference type="ARBA" id="ARBA00023296"/>
    </source>
</evidence>
<evidence type="ECO:0000256" key="7">
    <source>
        <dbReference type="ARBA" id="ARBA00022921"/>
    </source>
</evidence>
<reference evidence="12 13" key="1">
    <citation type="journal article" date="2009" name="J. Virol.">
        <title>Genome comparison of a nonpathogenic myxoma virus field strain with its ancestor, the virulent Lausanne strain.</title>
        <authorList>
            <person name="Morales M."/>
            <person name="Ramirez M.A."/>
            <person name="Cano M.J."/>
            <person name="Parraga M."/>
            <person name="Castilla J."/>
            <person name="Perez-Ordoyo L.I."/>
            <person name="Torres J.M."/>
            <person name="Barcena J."/>
        </authorList>
    </citation>
    <scope>NUCLEOTIDE SEQUENCE [LARGE SCALE GENOMIC DNA]</scope>
    <source>
        <strain evidence="12">6918</strain>
    </source>
</reference>
<proteinExistence type="predicted"/>
<evidence type="ECO:0000256" key="9">
    <source>
        <dbReference type="ARBA" id="ARBA00023136"/>
    </source>
</evidence>
<evidence type="ECO:0000256" key="11">
    <source>
        <dbReference type="SAM" id="Phobius"/>
    </source>
</evidence>
<organism evidence="12 13">
    <name type="scientific">Myxoma virus</name>
    <dbReference type="NCBI Taxonomy" id="10273"/>
    <lineage>
        <taxon>Viruses</taxon>
        <taxon>Varidnaviria</taxon>
        <taxon>Bamfordvirae</taxon>
        <taxon>Nucleocytoviricota</taxon>
        <taxon>Pokkesviricetes</taxon>
        <taxon>Chitovirales</taxon>
        <taxon>Poxviridae</taxon>
        <taxon>Chordopoxvirinae</taxon>
        <taxon>Leporipoxvirus</taxon>
        <taxon>Leporipoxvirus myxoma</taxon>
    </lineage>
</organism>
<keyword evidence="8 11" id="KW-1133">Transmembrane helix</keyword>
<evidence type="ECO:0000256" key="2">
    <source>
        <dbReference type="ARBA" id="ARBA00022581"/>
    </source>
</evidence>